<dbReference type="InterPro" id="IPR046906">
    <property type="entry name" value="Mab-21_HhH/H2TH-like"/>
</dbReference>
<dbReference type="InterPro" id="IPR024810">
    <property type="entry name" value="MAB21L/cGLR"/>
</dbReference>
<keyword evidence="5" id="KW-1185">Reference proteome</keyword>
<dbReference type="PANTHER" id="PTHR10656">
    <property type="entry name" value="CELL FATE DETERMINING PROTEIN MAB21-RELATED"/>
    <property type="match status" value="1"/>
</dbReference>
<evidence type="ECO:0000256" key="2">
    <source>
        <dbReference type="SAM" id="MobiDB-lite"/>
    </source>
</evidence>
<feature type="compositionally biased region" description="Polar residues" evidence="2">
    <location>
        <begin position="1"/>
        <end position="20"/>
    </location>
</feature>
<name>A0A8J6HDG5_TENMO</name>
<dbReference type="AlphaFoldDB" id="A0A8J6HDG5"/>
<reference evidence="4" key="1">
    <citation type="journal article" date="2020" name="J Insects Food Feed">
        <title>The yellow mealworm (Tenebrio molitor) genome: a resource for the emerging insects as food and feed industry.</title>
        <authorList>
            <person name="Eriksson T."/>
            <person name="Andere A."/>
            <person name="Kelstrup H."/>
            <person name="Emery V."/>
            <person name="Picard C."/>
        </authorList>
    </citation>
    <scope>NUCLEOTIDE SEQUENCE</scope>
    <source>
        <strain evidence="4">Stoneville</strain>
        <tissue evidence="4">Whole head</tissue>
    </source>
</reference>
<evidence type="ECO:0000313" key="5">
    <source>
        <dbReference type="Proteomes" id="UP000719412"/>
    </source>
</evidence>
<gene>
    <name evidence="4" type="ORF">GEV33_010347</name>
</gene>
<feature type="domain" description="Mab-21-like HhH/H2TH-like" evidence="3">
    <location>
        <begin position="452"/>
        <end position="527"/>
    </location>
</feature>
<protein>
    <recommendedName>
        <fullName evidence="3">Mab-21-like HhH/H2TH-like domain-containing protein</fullName>
    </recommendedName>
</protein>
<dbReference type="Proteomes" id="UP000719412">
    <property type="component" value="Unassembled WGS sequence"/>
</dbReference>
<dbReference type="EMBL" id="JABDTM020026048">
    <property type="protein sequence ID" value="KAH0812443.1"/>
    <property type="molecule type" value="Genomic_DNA"/>
</dbReference>
<sequence>MGNCLSQNITTQKRATVSNKPESRLPDWNEIMANENDGGAMSEKSLDDLEVAKMKKELDETPETFVLNNLLMSVMFFEHFEKEKQRLMHSNRTTLEKELNPTLLRDETIECVIPDVIFEKVNKNVRFRRVHGSHKNTIEPLVARRMFVVNDNIEVLESKHTPQYSAIDKPSYQVVMEDTDHPGFVKLKCAPSQERQIIPAENEPKEQEPVPGSSTQSDDDIYEYSTITKINTPQPLNITSCERRDTLPQSCFTMRTIKKYEQTTEDSDEEEQLPQVQQKFYETISYISANGFMKHFQNAVFPNSLGVALGFDSSEIGLAKAIPGTIFCNLQDVDEDFCLLPCEIIPSVAIQWPVTMTFEFHTRSERPTMWNKLGVEFRWPTNNMIKEISQINSVLIPKGYTPKRDKNPDSEIEWEVAFPKAHRQLDIHMSHTQIRAFLFLLTIYKTYMELPDKQYNGLSVDHIRNHMYWECESNPRDWPEHRLGTKLVLVLKSLMKKLSARHLPDFFIKKKNMFVNVPNKHLSHAQRILHEVLESPAVHFIGALRNLRYMNSKFYPQLDLKRLYKILTTDNAITLFNSALIDMRPPNMFPKNRAPPVQGDNNYKKDVLWRMNKEKQIREKVLQKKREQQNKNLNNERRASVDSIDFDWQCEKTFDTSKIREMLIFFIKHFLEMARKSRKLATQKHALFYLKQSYYLARLLEACGLQADAKEWYGVITKEEDTSKKISVTESFDLPPSTPKRNSAQFNNWELTQQVMGKNINLNNLNTSYNNTSTVTTNFNKLKKHPSNLKKRSSVLRNNCNINEDRRKSLDTVRRSVTVGFSDHIEIR</sequence>
<evidence type="ECO:0000313" key="4">
    <source>
        <dbReference type="EMBL" id="KAH0812443.1"/>
    </source>
</evidence>
<accession>A0A8J6HDG5</accession>
<dbReference type="Gene3D" id="1.10.1410.40">
    <property type="match status" value="1"/>
</dbReference>
<feature type="coiled-coil region" evidence="1">
    <location>
        <begin position="611"/>
        <end position="639"/>
    </location>
</feature>
<dbReference type="SMART" id="SM01265">
    <property type="entry name" value="Mab-21"/>
    <property type="match status" value="1"/>
</dbReference>
<reference evidence="4" key="2">
    <citation type="submission" date="2021-08" db="EMBL/GenBank/DDBJ databases">
        <authorList>
            <person name="Eriksson T."/>
        </authorList>
    </citation>
    <scope>NUCLEOTIDE SEQUENCE</scope>
    <source>
        <strain evidence="4">Stoneville</strain>
        <tissue evidence="4">Whole head</tissue>
    </source>
</reference>
<keyword evidence="1" id="KW-0175">Coiled coil</keyword>
<dbReference type="PANTHER" id="PTHR10656:SF69">
    <property type="entry name" value="MAB-21-LIKE HHH_H2TH-LIKE DOMAIN-CONTAINING PROTEIN"/>
    <property type="match status" value="1"/>
</dbReference>
<feature type="region of interest" description="Disordered" evidence="2">
    <location>
        <begin position="198"/>
        <end position="218"/>
    </location>
</feature>
<evidence type="ECO:0000256" key="1">
    <source>
        <dbReference type="SAM" id="Coils"/>
    </source>
</evidence>
<comment type="caution">
    <text evidence="4">The sequence shown here is derived from an EMBL/GenBank/DDBJ whole genome shotgun (WGS) entry which is preliminary data.</text>
</comment>
<evidence type="ECO:0000259" key="3">
    <source>
        <dbReference type="Pfam" id="PF20266"/>
    </source>
</evidence>
<dbReference type="Pfam" id="PF20266">
    <property type="entry name" value="Mab-21_C"/>
    <property type="match status" value="1"/>
</dbReference>
<organism evidence="4 5">
    <name type="scientific">Tenebrio molitor</name>
    <name type="common">Yellow mealworm beetle</name>
    <dbReference type="NCBI Taxonomy" id="7067"/>
    <lineage>
        <taxon>Eukaryota</taxon>
        <taxon>Metazoa</taxon>
        <taxon>Ecdysozoa</taxon>
        <taxon>Arthropoda</taxon>
        <taxon>Hexapoda</taxon>
        <taxon>Insecta</taxon>
        <taxon>Pterygota</taxon>
        <taxon>Neoptera</taxon>
        <taxon>Endopterygota</taxon>
        <taxon>Coleoptera</taxon>
        <taxon>Polyphaga</taxon>
        <taxon>Cucujiformia</taxon>
        <taxon>Tenebrionidae</taxon>
        <taxon>Tenebrio</taxon>
    </lineage>
</organism>
<proteinExistence type="predicted"/>
<feature type="region of interest" description="Disordered" evidence="2">
    <location>
        <begin position="1"/>
        <end position="23"/>
    </location>
</feature>